<dbReference type="OrthoDB" id="5330634at2"/>
<dbReference type="Pfam" id="PF06995">
    <property type="entry name" value="Phage_P2_GpU"/>
    <property type="match status" value="1"/>
</dbReference>
<dbReference type="InterPro" id="IPR009734">
    <property type="entry name" value="Myoviridae_GpU"/>
</dbReference>
<reference evidence="1 2" key="1">
    <citation type="submission" date="2016-07" db="EMBL/GenBank/DDBJ databases">
        <title>Detection of Helicobacter winghamensis from caecal content of red fox (Vulpes vulpes).</title>
        <authorList>
            <person name="Zanoni R.G."/>
            <person name="Florio D."/>
            <person name="Caffara M."/>
            <person name="Renzi M."/>
            <person name="Parisi A."/>
            <person name="Pasquali F."/>
            <person name="Manfreda G."/>
        </authorList>
    </citation>
    <scope>NUCLEOTIDE SEQUENCE [LARGE SCALE GENOMIC DNA]</scope>
    <source>
        <strain evidence="1 2">295_13</strain>
    </source>
</reference>
<gene>
    <name evidence="1" type="ORF">BCM31_06395</name>
</gene>
<comment type="caution">
    <text evidence="1">The sequence shown here is derived from an EMBL/GenBank/DDBJ whole genome shotgun (WGS) entry which is preliminary data.</text>
</comment>
<name>A0A2N3PK37_9HELI</name>
<evidence type="ECO:0000313" key="1">
    <source>
        <dbReference type="EMBL" id="PKT81752.1"/>
    </source>
</evidence>
<dbReference type="STRING" id="556267.HWAG_00812"/>
<sequence length="123" mass="13668">MIFSLGDFKFSALHTDELSISLDYGIGSNERINNHPCLFNAKKESQTLNISGKTIPLKDGSNYLGKLKEMGRSGKSFSLCSANGIYHGRFAIKSIEEKQSTFIEGSGFLEQSFSLSLERDFDE</sequence>
<evidence type="ECO:0000313" key="2">
    <source>
        <dbReference type="Proteomes" id="UP000233350"/>
    </source>
</evidence>
<proteinExistence type="predicted"/>
<dbReference type="EMBL" id="MBPK01000013">
    <property type="protein sequence ID" value="PKT81752.1"/>
    <property type="molecule type" value="Genomic_DNA"/>
</dbReference>
<accession>A0A2N3PK37</accession>
<dbReference type="GeneID" id="97290057"/>
<protein>
    <submittedName>
        <fullName evidence="1">Phage tail protein</fullName>
    </submittedName>
</protein>
<keyword evidence="2" id="KW-1185">Reference proteome</keyword>
<dbReference type="RefSeq" id="WP_006802508.1">
    <property type="nucleotide sequence ID" value="NZ_CABKOI010000020.1"/>
</dbReference>
<dbReference type="AlphaFoldDB" id="A0A2N3PK37"/>
<dbReference type="Proteomes" id="UP000233350">
    <property type="component" value="Unassembled WGS sequence"/>
</dbReference>
<organism evidence="1 2">
    <name type="scientific">Helicobacter winghamensis</name>
    <dbReference type="NCBI Taxonomy" id="157268"/>
    <lineage>
        <taxon>Bacteria</taxon>
        <taxon>Pseudomonadati</taxon>
        <taxon>Campylobacterota</taxon>
        <taxon>Epsilonproteobacteria</taxon>
        <taxon>Campylobacterales</taxon>
        <taxon>Helicobacteraceae</taxon>
        <taxon>Helicobacter</taxon>
    </lineage>
</organism>